<dbReference type="Proteomes" id="UP000017836">
    <property type="component" value="Unassembled WGS sequence"/>
</dbReference>
<accession>U5D847</accession>
<organism evidence="2 3">
    <name type="scientific">Amborella trichopoda</name>
    <dbReference type="NCBI Taxonomy" id="13333"/>
    <lineage>
        <taxon>Eukaryota</taxon>
        <taxon>Viridiplantae</taxon>
        <taxon>Streptophyta</taxon>
        <taxon>Embryophyta</taxon>
        <taxon>Tracheophyta</taxon>
        <taxon>Spermatophyta</taxon>
        <taxon>Magnoliopsida</taxon>
        <taxon>Amborellales</taxon>
        <taxon>Amborellaceae</taxon>
        <taxon>Amborella</taxon>
    </lineage>
</organism>
<reference evidence="3" key="1">
    <citation type="journal article" date="2013" name="Science">
        <title>The Amborella genome and the evolution of flowering plants.</title>
        <authorList>
            <consortium name="Amborella Genome Project"/>
        </authorList>
    </citation>
    <scope>NUCLEOTIDE SEQUENCE [LARGE SCALE GENOMIC DNA]</scope>
</reference>
<dbReference type="AlphaFoldDB" id="U5D847"/>
<dbReference type="EMBL" id="KI392159">
    <property type="protein sequence ID" value="ERN18420.1"/>
    <property type="molecule type" value="Genomic_DNA"/>
</dbReference>
<feature type="region of interest" description="Disordered" evidence="1">
    <location>
        <begin position="58"/>
        <end position="77"/>
    </location>
</feature>
<evidence type="ECO:0000256" key="1">
    <source>
        <dbReference type="SAM" id="MobiDB-lite"/>
    </source>
</evidence>
<dbReference type="Gramene" id="ERN18420">
    <property type="protein sequence ID" value="ERN18420"/>
    <property type="gene ID" value="AMTR_s00445p00013740"/>
</dbReference>
<dbReference type="HOGENOM" id="CLU_2021144_0_0_1"/>
<evidence type="ECO:0000313" key="2">
    <source>
        <dbReference type="EMBL" id="ERN18420.1"/>
    </source>
</evidence>
<evidence type="ECO:0000313" key="3">
    <source>
        <dbReference type="Proteomes" id="UP000017836"/>
    </source>
</evidence>
<keyword evidence="3" id="KW-1185">Reference proteome</keyword>
<sequence length="123" mass="13207">QPFSSLSSSLTFLILHPPNPHSPNPLLQPATDQALTPCFLQFTASAVLITPLSSSLLLQPPQSRPRPSKYANCPSPPLYQSQPAPQLSLLHPAVTSHLQLIFPHQQQAILTPTSVATSAMPTT</sequence>
<proteinExistence type="predicted"/>
<protein>
    <submittedName>
        <fullName evidence="2">Uncharacterized protein</fullName>
    </submittedName>
</protein>
<name>U5D847_AMBTC</name>
<feature type="non-terminal residue" evidence="2">
    <location>
        <position position="1"/>
    </location>
</feature>
<gene>
    <name evidence="2" type="ORF">AMTR_s00445p00013740</name>
</gene>